<gene>
    <name evidence="3" type="ORF">N657DRAFT_639815</name>
</gene>
<dbReference type="Proteomes" id="UP001302602">
    <property type="component" value="Unassembled WGS sequence"/>
</dbReference>
<dbReference type="EMBL" id="MU853223">
    <property type="protein sequence ID" value="KAK4129232.1"/>
    <property type="molecule type" value="Genomic_DNA"/>
</dbReference>
<organism evidence="3 4">
    <name type="scientific">Parathielavia appendiculata</name>
    <dbReference type="NCBI Taxonomy" id="2587402"/>
    <lineage>
        <taxon>Eukaryota</taxon>
        <taxon>Fungi</taxon>
        <taxon>Dikarya</taxon>
        <taxon>Ascomycota</taxon>
        <taxon>Pezizomycotina</taxon>
        <taxon>Sordariomycetes</taxon>
        <taxon>Sordariomycetidae</taxon>
        <taxon>Sordariales</taxon>
        <taxon>Chaetomiaceae</taxon>
        <taxon>Parathielavia</taxon>
    </lineage>
</organism>
<name>A0AAN6Z8R9_9PEZI</name>
<reference evidence="3" key="1">
    <citation type="journal article" date="2023" name="Mol. Phylogenet. Evol.">
        <title>Genome-scale phylogeny and comparative genomics of the fungal order Sordariales.</title>
        <authorList>
            <person name="Hensen N."/>
            <person name="Bonometti L."/>
            <person name="Westerberg I."/>
            <person name="Brannstrom I.O."/>
            <person name="Guillou S."/>
            <person name="Cros-Aarteil S."/>
            <person name="Calhoun S."/>
            <person name="Haridas S."/>
            <person name="Kuo A."/>
            <person name="Mondo S."/>
            <person name="Pangilinan J."/>
            <person name="Riley R."/>
            <person name="LaButti K."/>
            <person name="Andreopoulos B."/>
            <person name="Lipzen A."/>
            <person name="Chen C."/>
            <person name="Yan M."/>
            <person name="Daum C."/>
            <person name="Ng V."/>
            <person name="Clum A."/>
            <person name="Steindorff A."/>
            <person name="Ohm R.A."/>
            <person name="Martin F."/>
            <person name="Silar P."/>
            <person name="Natvig D.O."/>
            <person name="Lalanne C."/>
            <person name="Gautier V."/>
            <person name="Ament-Velasquez S.L."/>
            <person name="Kruys A."/>
            <person name="Hutchinson M.I."/>
            <person name="Powell A.J."/>
            <person name="Barry K."/>
            <person name="Miller A.N."/>
            <person name="Grigoriev I.V."/>
            <person name="Debuchy R."/>
            <person name="Gladieux P."/>
            <person name="Hiltunen Thoren M."/>
            <person name="Johannesson H."/>
        </authorList>
    </citation>
    <scope>NUCLEOTIDE SEQUENCE</scope>
    <source>
        <strain evidence="3">CBS 731.68</strain>
    </source>
</reference>
<feature type="region of interest" description="Disordered" evidence="1">
    <location>
        <begin position="92"/>
        <end position="130"/>
    </location>
</feature>
<evidence type="ECO:0000313" key="4">
    <source>
        <dbReference type="Proteomes" id="UP001302602"/>
    </source>
</evidence>
<keyword evidence="2" id="KW-0472">Membrane</keyword>
<keyword evidence="2" id="KW-0812">Transmembrane</keyword>
<evidence type="ECO:0000256" key="1">
    <source>
        <dbReference type="SAM" id="MobiDB-lite"/>
    </source>
</evidence>
<evidence type="ECO:0000313" key="3">
    <source>
        <dbReference type="EMBL" id="KAK4129232.1"/>
    </source>
</evidence>
<keyword evidence="4" id="KW-1185">Reference proteome</keyword>
<keyword evidence="2" id="KW-1133">Transmembrane helix</keyword>
<dbReference type="GeneID" id="87828610"/>
<dbReference type="RefSeq" id="XP_062653003.1">
    <property type="nucleotide sequence ID" value="XM_062791841.1"/>
</dbReference>
<accession>A0AAN6Z8R9</accession>
<proteinExistence type="predicted"/>
<feature type="transmembrane region" description="Helical" evidence="2">
    <location>
        <begin position="69"/>
        <end position="95"/>
    </location>
</feature>
<evidence type="ECO:0000256" key="2">
    <source>
        <dbReference type="SAM" id="Phobius"/>
    </source>
</evidence>
<feature type="compositionally biased region" description="Low complexity" evidence="1">
    <location>
        <begin position="94"/>
        <end position="130"/>
    </location>
</feature>
<protein>
    <submittedName>
        <fullName evidence="3">Uncharacterized protein</fullName>
    </submittedName>
</protein>
<sequence length="270" mass="28134">MMTYRDSTPHRFVTVGDYSGLEPVSSPGLEPVHHLQEEHYSRQAWIEPTAAASPPDEPYQKILGLPVRAFWTIVILLVVVLAGAIGGGVGGGLAARSSASPSTPTQTPLSSARASDSPPSSSTTITPLTINTASTSTTTITGTATSLLGATSPAPTDEGCPSINGTSYTPTGATGQALPLDSFGLDGQAQQFLRLCDTNWPAGASYGNPGVHDIMKVYLPSLEACIAACAEWNANYERNRAEGIGVMKGEEGLCRAVSVVKAGKPFFSYM</sequence>
<reference evidence="3" key="2">
    <citation type="submission" date="2023-05" db="EMBL/GenBank/DDBJ databases">
        <authorList>
            <consortium name="Lawrence Berkeley National Laboratory"/>
            <person name="Steindorff A."/>
            <person name="Hensen N."/>
            <person name="Bonometti L."/>
            <person name="Westerberg I."/>
            <person name="Brannstrom I.O."/>
            <person name="Guillou S."/>
            <person name="Cros-Aarteil S."/>
            <person name="Calhoun S."/>
            <person name="Haridas S."/>
            <person name="Kuo A."/>
            <person name="Mondo S."/>
            <person name="Pangilinan J."/>
            <person name="Riley R."/>
            <person name="Labutti K."/>
            <person name="Andreopoulos B."/>
            <person name="Lipzen A."/>
            <person name="Chen C."/>
            <person name="Yanf M."/>
            <person name="Daum C."/>
            <person name="Ng V."/>
            <person name="Clum A."/>
            <person name="Ohm R."/>
            <person name="Martin F."/>
            <person name="Silar P."/>
            <person name="Natvig D."/>
            <person name="Lalanne C."/>
            <person name="Gautier V."/>
            <person name="Ament-Velasquez S.L."/>
            <person name="Kruys A."/>
            <person name="Hutchinson M.I."/>
            <person name="Powell A.J."/>
            <person name="Barry K."/>
            <person name="Miller A.N."/>
            <person name="Grigoriev I.V."/>
            <person name="Debuchy R."/>
            <person name="Gladieux P."/>
            <person name="Thoren M.H."/>
            <person name="Johannesson H."/>
        </authorList>
    </citation>
    <scope>NUCLEOTIDE SEQUENCE</scope>
    <source>
        <strain evidence="3">CBS 731.68</strain>
    </source>
</reference>
<dbReference type="AlphaFoldDB" id="A0AAN6Z8R9"/>
<comment type="caution">
    <text evidence="3">The sequence shown here is derived from an EMBL/GenBank/DDBJ whole genome shotgun (WGS) entry which is preliminary data.</text>
</comment>